<evidence type="ECO:0000259" key="3">
    <source>
        <dbReference type="Pfam" id="PF19295"/>
    </source>
</evidence>
<dbReference type="SUPFAM" id="SSF101960">
    <property type="entry name" value="Stabilizer of iron transporter SufD"/>
    <property type="match status" value="1"/>
</dbReference>
<accession>A0A6F8ZH63</accession>
<dbReference type="Pfam" id="PF01458">
    <property type="entry name" value="SUFBD_core"/>
    <property type="match status" value="1"/>
</dbReference>
<protein>
    <submittedName>
        <fullName evidence="4">Iron-sulfur cluster assembly protein SufD</fullName>
    </submittedName>
</protein>
<sequence>MHEGIATLGPETLEAAVRSRFADDPDWLRARRLELAAAALERELPQRPHTPLKSRRLDRIPVLAAGDTSPALPEIGVEGAAGLLVVADGRPLRSWLDPALAPQGVVFTTLSQAAREAPGLVMRFLGRSADDTADRLAALNGTLWDGGAFLYVPPGVEIPGLFVVLYLTGDSTPGSFPRTLAVLDRGARATLVERFQGGGSGRTLFSATSEVFLEEAAALTMGSLQQLAGGVEAFLRRAATLNADATLDWSIGEFGAGLVVTGHQVRLTAPGARAATTTVFFGSGRQHQDYRAEVEHLSPHTASTMVARGVVKDKARTAFYGVSHIHAGAKGADARQKEQILMLNDGARADAVPALLIDENDVFAAHSASAGPVDRQALYYLMARGLSEEQAVRLYVHGFLAPVIDTIGDPWLRARVWEEAEGKMLT</sequence>
<reference evidence="4 5" key="1">
    <citation type="submission" date="2020-02" db="EMBL/GenBank/DDBJ databases">
        <authorList>
            <person name="Hogendoorn C."/>
        </authorList>
    </citation>
    <scope>NUCLEOTIDE SEQUENCE [LARGE SCALE GENOMIC DNA]</scope>
    <source>
        <strain evidence="4">R501</strain>
    </source>
</reference>
<comment type="similarity">
    <text evidence="1">Belongs to the iron-sulfur cluster assembly SufBD family.</text>
</comment>
<feature type="domain" description="SUF system FeS cluster assembly SufBD core" evidence="2">
    <location>
        <begin position="171"/>
        <end position="399"/>
    </location>
</feature>
<dbReference type="Proteomes" id="UP000503399">
    <property type="component" value="Chromosome"/>
</dbReference>
<evidence type="ECO:0000256" key="1">
    <source>
        <dbReference type="ARBA" id="ARBA00043967"/>
    </source>
</evidence>
<dbReference type="GO" id="GO:0016226">
    <property type="term" value="P:iron-sulfur cluster assembly"/>
    <property type="evidence" value="ECO:0007669"/>
    <property type="project" value="InterPro"/>
</dbReference>
<evidence type="ECO:0000259" key="2">
    <source>
        <dbReference type="Pfam" id="PF01458"/>
    </source>
</evidence>
<dbReference type="PANTHER" id="PTHR43575">
    <property type="entry name" value="PROTEIN ABCI7, CHLOROPLASTIC"/>
    <property type="match status" value="1"/>
</dbReference>
<dbReference type="InterPro" id="IPR000825">
    <property type="entry name" value="SUF_FeS_clus_asmbl_SufBD_core"/>
</dbReference>
<dbReference type="PANTHER" id="PTHR43575:SF1">
    <property type="entry name" value="PROTEIN ABCI7, CHLOROPLASTIC"/>
    <property type="match status" value="1"/>
</dbReference>
<proteinExistence type="inferred from homology"/>
<evidence type="ECO:0000313" key="5">
    <source>
        <dbReference type="Proteomes" id="UP000503399"/>
    </source>
</evidence>
<gene>
    <name evidence="4" type="ORF">R50_1428</name>
</gene>
<dbReference type="InterPro" id="IPR055346">
    <property type="entry name" value="Fe-S_cluster_assembly_SufBD"/>
</dbReference>
<dbReference type="InterPro" id="IPR037284">
    <property type="entry name" value="SUF_FeS_clus_asmbl_SufBD_sf"/>
</dbReference>
<dbReference type="Pfam" id="PF19295">
    <property type="entry name" value="SufBD_N"/>
    <property type="match status" value="1"/>
</dbReference>
<evidence type="ECO:0000313" key="4">
    <source>
        <dbReference type="EMBL" id="CAB1128934.1"/>
    </source>
</evidence>
<feature type="domain" description="SUF system FeS cluster assembly SufBD N-terminal" evidence="3">
    <location>
        <begin position="97"/>
        <end position="158"/>
    </location>
</feature>
<dbReference type="AlphaFoldDB" id="A0A6F8ZH63"/>
<keyword evidence="5" id="KW-1185">Reference proteome</keyword>
<organism evidence="4 5">
    <name type="scientific">Candidatus Hydrogenisulfobacillus filiaventi</name>
    <dbReference type="NCBI Taxonomy" id="2707344"/>
    <lineage>
        <taxon>Bacteria</taxon>
        <taxon>Bacillati</taxon>
        <taxon>Bacillota</taxon>
        <taxon>Clostridia</taxon>
        <taxon>Eubacteriales</taxon>
        <taxon>Clostridiales Family XVII. Incertae Sedis</taxon>
        <taxon>Candidatus Hydrogenisulfobacillus</taxon>
    </lineage>
</organism>
<dbReference type="EMBL" id="LR778114">
    <property type="protein sequence ID" value="CAB1128934.1"/>
    <property type="molecule type" value="Genomic_DNA"/>
</dbReference>
<dbReference type="KEGG" id="hfv:R50_1428"/>
<dbReference type="InterPro" id="IPR045595">
    <property type="entry name" value="SufBD_N"/>
</dbReference>
<name>A0A6F8ZH63_9FIRM</name>